<organism evidence="1 2">
    <name type="scientific">Persicobacter diffluens</name>
    <dbReference type="NCBI Taxonomy" id="981"/>
    <lineage>
        <taxon>Bacteria</taxon>
        <taxon>Pseudomonadati</taxon>
        <taxon>Bacteroidota</taxon>
        <taxon>Cytophagia</taxon>
        <taxon>Cytophagales</taxon>
        <taxon>Persicobacteraceae</taxon>
        <taxon>Persicobacter</taxon>
    </lineage>
</organism>
<dbReference type="Proteomes" id="UP001310022">
    <property type="component" value="Unassembled WGS sequence"/>
</dbReference>
<gene>
    <name evidence="1" type="ORF">PEDI_13580</name>
</gene>
<sequence length="44" mass="5195">MPLLLMLLEIWLNFVFLKEFDHAQRIPFFFFDHAAVTSCGEGFC</sequence>
<protein>
    <submittedName>
        <fullName evidence="1">Uncharacterized protein</fullName>
    </submittedName>
</protein>
<proteinExistence type="predicted"/>
<accession>A0AAN5AKV1</accession>
<evidence type="ECO:0000313" key="1">
    <source>
        <dbReference type="EMBL" id="GJM60806.1"/>
    </source>
</evidence>
<dbReference type="EMBL" id="BQKE01000001">
    <property type="protein sequence ID" value="GJM60806.1"/>
    <property type="molecule type" value="Genomic_DNA"/>
</dbReference>
<keyword evidence="2" id="KW-1185">Reference proteome</keyword>
<name>A0AAN5AKV1_9BACT</name>
<reference evidence="1 2" key="1">
    <citation type="submission" date="2021-12" db="EMBL/GenBank/DDBJ databases">
        <title>Genome sequencing of bacteria with rrn-lacking chromosome and rrn-plasmid.</title>
        <authorList>
            <person name="Anda M."/>
            <person name="Iwasaki W."/>
        </authorList>
    </citation>
    <scope>NUCLEOTIDE SEQUENCE [LARGE SCALE GENOMIC DNA]</scope>
    <source>
        <strain evidence="1 2">NBRC 15940</strain>
    </source>
</reference>
<comment type="caution">
    <text evidence="1">The sequence shown here is derived from an EMBL/GenBank/DDBJ whole genome shotgun (WGS) entry which is preliminary data.</text>
</comment>
<evidence type="ECO:0000313" key="2">
    <source>
        <dbReference type="Proteomes" id="UP001310022"/>
    </source>
</evidence>
<dbReference type="AlphaFoldDB" id="A0AAN5AKV1"/>